<evidence type="ECO:0000313" key="2">
    <source>
        <dbReference type="Proteomes" id="UP000261080"/>
    </source>
</evidence>
<dbReference type="Proteomes" id="UP000261080">
    <property type="component" value="Unassembled WGS sequence"/>
</dbReference>
<dbReference type="RefSeq" id="WP_117493926.1">
    <property type="nucleotide sequence ID" value="NZ_CALBAT010000001.1"/>
</dbReference>
<name>A0A3E3JXZ8_9FIRM</name>
<gene>
    <name evidence="1" type="ORF">DW016_15690</name>
</gene>
<protein>
    <submittedName>
        <fullName evidence="1">Phage head-tail adapter protein</fullName>
    </submittedName>
</protein>
<comment type="caution">
    <text evidence="1">The sequence shown here is derived from an EMBL/GenBank/DDBJ whole genome shotgun (WGS) entry which is preliminary data.</text>
</comment>
<dbReference type="EMBL" id="QVLX01000018">
    <property type="protein sequence ID" value="RGE84332.1"/>
    <property type="molecule type" value="Genomic_DNA"/>
</dbReference>
<evidence type="ECO:0000313" key="1">
    <source>
        <dbReference type="EMBL" id="RGE84332.1"/>
    </source>
</evidence>
<dbReference type="InterPro" id="IPR008767">
    <property type="entry name" value="Phage_SPP1_head-tail_adaptor"/>
</dbReference>
<dbReference type="AlphaFoldDB" id="A0A3E3JXZ8"/>
<reference evidence="1 2" key="1">
    <citation type="submission" date="2018-08" db="EMBL/GenBank/DDBJ databases">
        <title>A genome reference for cultivated species of the human gut microbiota.</title>
        <authorList>
            <person name="Zou Y."/>
            <person name="Xue W."/>
            <person name="Luo G."/>
        </authorList>
    </citation>
    <scope>NUCLEOTIDE SEQUENCE [LARGE SCALE GENOMIC DNA]</scope>
    <source>
        <strain evidence="1 2">AF37-2AT</strain>
    </source>
</reference>
<dbReference type="OrthoDB" id="2051942at2"/>
<accession>A0A3E3JXZ8</accession>
<organism evidence="1 2">
    <name type="scientific">Sellimonas intestinalis</name>
    <dbReference type="NCBI Taxonomy" id="1653434"/>
    <lineage>
        <taxon>Bacteria</taxon>
        <taxon>Bacillati</taxon>
        <taxon>Bacillota</taxon>
        <taxon>Clostridia</taxon>
        <taxon>Lachnospirales</taxon>
        <taxon>Lachnospiraceae</taxon>
        <taxon>Sellimonas</taxon>
    </lineage>
</organism>
<sequence length="117" mass="13217">MNLTWDEEVILVGNSGFIEDELGQQIPQISERTVSCCRLPVSGAEFYKAGQNGIEISEMLTVHPYEYGGENIVIFQGRKLRVLRVYRKNLEECELSCTEKVGDRDAERGDSARKTCV</sequence>
<dbReference type="NCBIfam" id="TIGR01563">
    <property type="entry name" value="gp16_SPP1"/>
    <property type="match status" value="1"/>
</dbReference>
<keyword evidence="2" id="KW-1185">Reference proteome</keyword>
<proteinExistence type="predicted"/>